<dbReference type="CDD" id="cd03747">
    <property type="entry name" value="Ntn_PGA_like"/>
    <property type="match status" value="1"/>
</dbReference>
<keyword evidence="7" id="KW-0732">Signal</keyword>
<dbReference type="GO" id="GO:0008953">
    <property type="term" value="F:penicillin amidase activity"/>
    <property type="evidence" value="ECO:0007669"/>
    <property type="project" value="UniProtKB-EC"/>
</dbReference>
<reference evidence="8 9" key="1">
    <citation type="submission" date="2013-12" db="EMBL/GenBank/DDBJ databases">
        <authorList>
            <person name="Stott M."/>
        </authorList>
    </citation>
    <scope>NUCLEOTIDE SEQUENCE [LARGE SCALE GENOMIC DNA]</scope>
    <source>
        <strain evidence="8 9">K22</strain>
    </source>
</reference>
<evidence type="ECO:0000313" key="8">
    <source>
        <dbReference type="EMBL" id="CDM64116.1"/>
    </source>
</evidence>
<keyword evidence="9" id="KW-1185">Reference proteome</keyword>
<keyword evidence="5" id="KW-0479">Metal-binding</keyword>
<feature type="chain" id="PRO_5002109872" evidence="7">
    <location>
        <begin position="23"/>
        <end position="829"/>
    </location>
</feature>
<dbReference type="InterPro" id="IPR029055">
    <property type="entry name" value="Ntn_hydrolases_N"/>
</dbReference>
<feature type="binding site" evidence="5">
    <location>
        <position position="346"/>
    </location>
    <ligand>
        <name>Ca(2+)</name>
        <dbReference type="ChEBI" id="CHEBI:29108"/>
    </ligand>
</feature>
<evidence type="ECO:0000256" key="6">
    <source>
        <dbReference type="SAM" id="MobiDB-lite"/>
    </source>
</evidence>
<dbReference type="InterPro" id="IPR043147">
    <property type="entry name" value="Penicillin_amidase_A-knob"/>
</dbReference>
<evidence type="ECO:0000256" key="3">
    <source>
        <dbReference type="ARBA" id="ARBA00023145"/>
    </source>
</evidence>
<evidence type="ECO:0000256" key="7">
    <source>
        <dbReference type="SAM" id="SignalP"/>
    </source>
</evidence>
<comment type="cofactor">
    <cofactor evidence="5">
        <name>Ca(2+)</name>
        <dbReference type="ChEBI" id="CHEBI:29108"/>
    </cofactor>
    <text evidence="5">Binds 1 Ca(2+) ion per dimer.</text>
</comment>
<dbReference type="RefSeq" id="WP_157770585.1">
    <property type="nucleotide sequence ID" value="NZ_CBXV010000001.1"/>
</dbReference>
<accession>A0A0B6WT10</accession>
<dbReference type="InterPro" id="IPR043146">
    <property type="entry name" value="Penicillin_amidase_N_B-knob"/>
</dbReference>
<dbReference type="PIRSF" id="PIRSF001227">
    <property type="entry name" value="Pen_acylase"/>
    <property type="match status" value="1"/>
</dbReference>
<dbReference type="OrthoDB" id="9759796at2"/>
<dbReference type="MEROPS" id="S45.003"/>
<organism evidence="8 9">
    <name type="scientific">Pyrinomonas methylaliphatogenes</name>
    <dbReference type="NCBI Taxonomy" id="454194"/>
    <lineage>
        <taxon>Bacteria</taxon>
        <taxon>Pseudomonadati</taxon>
        <taxon>Acidobacteriota</taxon>
        <taxon>Blastocatellia</taxon>
        <taxon>Blastocatellales</taxon>
        <taxon>Pyrinomonadaceae</taxon>
        <taxon>Pyrinomonas</taxon>
    </lineage>
</organism>
<keyword evidence="5" id="KW-0106">Calcium</keyword>
<dbReference type="InterPro" id="IPR014395">
    <property type="entry name" value="Pen/GL7ACA/AHL_acylase"/>
</dbReference>
<dbReference type="Gene3D" id="1.10.1400.10">
    <property type="match status" value="1"/>
</dbReference>
<dbReference type="EC" id="3.5.1.11" evidence="8"/>
<feature type="region of interest" description="Disordered" evidence="6">
    <location>
        <begin position="804"/>
        <end position="829"/>
    </location>
</feature>
<dbReference type="Pfam" id="PF01804">
    <property type="entry name" value="Penicil_amidase"/>
    <property type="match status" value="1"/>
</dbReference>
<dbReference type="STRING" id="454194.PYK22_00108"/>
<reference evidence="8 9" key="2">
    <citation type="submission" date="2015-01" db="EMBL/GenBank/DDBJ databases">
        <title>Complete genome sequence of Pyrinomonas methylaliphatogenes type strain K22T.</title>
        <authorList>
            <person name="Lee K.C.Y."/>
            <person name="Power J.F."/>
            <person name="Dunfield P.F."/>
            <person name="Morgan X.C."/>
            <person name="Huttenhower C."/>
            <person name="Stott M.B."/>
        </authorList>
    </citation>
    <scope>NUCLEOTIDE SEQUENCE [LARGE SCALE GENOMIC DNA]</scope>
    <source>
        <strain evidence="8 9">K22</strain>
    </source>
</reference>
<dbReference type="GO" id="GO:0046872">
    <property type="term" value="F:metal ion binding"/>
    <property type="evidence" value="ECO:0007669"/>
    <property type="project" value="UniProtKB-KW"/>
</dbReference>
<feature type="binding site" evidence="5">
    <location>
        <position position="343"/>
    </location>
    <ligand>
        <name>Ca(2+)</name>
        <dbReference type="ChEBI" id="CHEBI:29108"/>
    </ligand>
</feature>
<dbReference type="InterPro" id="IPR002692">
    <property type="entry name" value="S45"/>
</dbReference>
<dbReference type="EMBL" id="CBXV010000001">
    <property type="protein sequence ID" value="CDM64116.1"/>
    <property type="molecule type" value="Genomic_DNA"/>
</dbReference>
<keyword evidence="2 8" id="KW-0378">Hydrolase</keyword>
<evidence type="ECO:0000256" key="5">
    <source>
        <dbReference type="PIRSR" id="PIRSR001227-2"/>
    </source>
</evidence>
<dbReference type="PANTHER" id="PTHR34218:SF4">
    <property type="entry name" value="ACYL-HOMOSERINE LACTONE ACYLASE QUIP"/>
    <property type="match status" value="1"/>
</dbReference>
<dbReference type="AlphaFoldDB" id="A0A0B6WT10"/>
<feature type="signal peptide" evidence="7">
    <location>
        <begin position="1"/>
        <end position="22"/>
    </location>
</feature>
<evidence type="ECO:0000256" key="4">
    <source>
        <dbReference type="PIRSR" id="PIRSR001227-1"/>
    </source>
</evidence>
<dbReference type="GO" id="GO:0017000">
    <property type="term" value="P:antibiotic biosynthetic process"/>
    <property type="evidence" value="ECO:0007669"/>
    <property type="project" value="InterPro"/>
</dbReference>
<dbReference type="Proteomes" id="UP000031518">
    <property type="component" value="Unassembled WGS sequence"/>
</dbReference>
<dbReference type="Gene3D" id="1.10.439.10">
    <property type="entry name" value="Penicillin Amidohydrolase, domain 1"/>
    <property type="match status" value="1"/>
</dbReference>
<feature type="active site" description="Nucleophile" evidence="4">
    <location>
        <position position="271"/>
    </location>
</feature>
<comment type="similarity">
    <text evidence="1">Belongs to the peptidase S45 family.</text>
</comment>
<dbReference type="SMR" id="A0A0B6WT10"/>
<name>A0A0B6WT10_9BACT</name>
<gene>
    <name evidence="8" type="ORF">PYK22_00108</name>
</gene>
<dbReference type="SUPFAM" id="SSF56235">
    <property type="entry name" value="N-terminal nucleophile aminohydrolases (Ntn hydrolases)"/>
    <property type="match status" value="1"/>
</dbReference>
<evidence type="ECO:0000256" key="1">
    <source>
        <dbReference type="ARBA" id="ARBA00006586"/>
    </source>
</evidence>
<sequence precursor="true">MRNSVTLLSALFLLSIIPGFHLHTQQVASNDTSRVIDLAGLRASVTIRRDARGIPYIEAENEEDLFFAQGYVTASDRLWQMDLLRRTARGELSEIFGKTTLEEDKRRRTYGFALLAEQAYAKASPELRRALEAYARGVNAYIASLTDQNLPAEFRLLRYRPQPWRPTDSILIGKIFAEVLSTTWQTDLMRASLRDLLQDRLQQLLPTTSPLDVIVIGSDQRSISAQTGRREGARDAPLPSGSLLAEMRRAAELDRRSLERVGLYVEDLAASNNWVVAGTRTTSGKPLLANDPHLPASAPSIWHMVHLSLPNLRVAGVTAPGAPGVILGHNDRIAWGATNLGPDVQDLYLEKFDANNPKRYLTPQGWREAAIRREEIRVRRNFTDTTTDVVVHEVTITRHGPIILERGAERYALRWTALDPDAIEFEAFYALNRARNWDEFCDALRKYRGPTQNFVYADVDGHIGYYGAGLIPIRRKGDGSLPYDGTTDDGEWTSYIPFEKLPHVFDPPSGMIVTANNRVVGLDYPYHLTYSWIAPYRARRIWDLLQAKQKLSIEDFAQIQGDTYSIGGHLFAREAAKLIREAFSDDARMKSVAGLLDGWDGQLEPTSRVAPLVAEMKQAFRQRIIAAAIGPERARDFRWGNEATLLDRLIQERPTDWLPREFKNYAELIRACYEDARAALSARLGQNEDEWTWGRYAQARFPHPLASIPLIGQAFAIAPVPQRGSGNGLIATVNVGAGVSMRLIADASDWDRTRQGIALGVSGDPASQHWKDQLNDWLAARPSLFPFSAKAVATTAQVEAVLRPTTQTAERNPIRREHRANGSFAGTER</sequence>
<evidence type="ECO:0000313" key="9">
    <source>
        <dbReference type="Proteomes" id="UP000031518"/>
    </source>
</evidence>
<dbReference type="Gene3D" id="3.60.20.10">
    <property type="entry name" value="Glutamine Phosphoribosylpyrophosphate, subunit 1, domain 1"/>
    <property type="match status" value="1"/>
</dbReference>
<dbReference type="InterPro" id="IPR023343">
    <property type="entry name" value="Penicillin_amidase_dom1"/>
</dbReference>
<dbReference type="PANTHER" id="PTHR34218">
    <property type="entry name" value="PEPTIDASE S45 PENICILLIN AMIDASE"/>
    <property type="match status" value="1"/>
</dbReference>
<keyword evidence="3" id="KW-0865">Zymogen</keyword>
<protein>
    <submittedName>
        <fullName evidence="8">Penicilin amidase</fullName>
        <ecNumber evidence="8">3.5.1.11</ecNumber>
    </submittedName>
</protein>
<evidence type="ECO:0000256" key="2">
    <source>
        <dbReference type="ARBA" id="ARBA00022801"/>
    </source>
</evidence>
<proteinExistence type="inferred from homology"/>
<dbReference type="Gene3D" id="2.30.120.10">
    <property type="match status" value="1"/>
</dbReference>